<gene>
    <name evidence="2" type="ORF">F9278_05055</name>
</gene>
<dbReference type="Gene3D" id="2.130.10.10">
    <property type="entry name" value="YVTN repeat-like/Quinoprotein amine dehydrogenase"/>
    <property type="match status" value="2"/>
</dbReference>
<proteinExistence type="predicted"/>
<accession>A0A5P8JZ22</accession>
<evidence type="ECO:0000259" key="1">
    <source>
        <dbReference type="Pfam" id="PF08450"/>
    </source>
</evidence>
<feature type="domain" description="SMP-30/Gluconolactonase/LRE-like region" evidence="1">
    <location>
        <begin position="83"/>
        <end position="332"/>
    </location>
</feature>
<dbReference type="InterPro" id="IPR013658">
    <property type="entry name" value="SGL"/>
</dbReference>
<dbReference type="KEGG" id="sphv:F9278_05055"/>
<dbReference type="PANTHER" id="PTHR47197">
    <property type="entry name" value="PROTEIN NIRF"/>
    <property type="match status" value="1"/>
</dbReference>
<dbReference type="SUPFAM" id="SSF63829">
    <property type="entry name" value="Calcium-dependent phosphotriesterase"/>
    <property type="match status" value="1"/>
</dbReference>
<dbReference type="InterPro" id="IPR015943">
    <property type="entry name" value="WD40/YVTN_repeat-like_dom_sf"/>
</dbReference>
<dbReference type="InterPro" id="IPR051200">
    <property type="entry name" value="Host-pathogen_enzymatic-act"/>
</dbReference>
<keyword evidence="3" id="KW-1185">Reference proteome</keyword>
<dbReference type="PANTHER" id="PTHR47197:SF3">
    <property type="entry name" value="DIHYDRO-HEME D1 DEHYDROGENASE"/>
    <property type="match status" value="1"/>
</dbReference>
<reference evidence="2 3" key="1">
    <citation type="submission" date="2019-10" db="EMBL/GenBank/DDBJ databases">
        <title>Streptomyces sp. strain GY16 isolated from leaves of Broussonetia papyrifera.</title>
        <authorList>
            <person name="Mo P."/>
        </authorList>
    </citation>
    <scope>NUCLEOTIDE SEQUENCE [LARGE SCALE GENOMIC DNA]</scope>
    <source>
        <strain evidence="2 3">GY16</strain>
    </source>
</reference>
<dbReference type="Proteomes" id="UP000327294">
    <property type="component" value="Chromosome"/>
</dbReference>
<dbReference type="AlphaFoldDB" id="A0A5P8JZ22"/>
<protein>
    <submittedName>
        <fullName evidence="2">SMP-30/gluconolactonase/LRE family protein</fullName>
    </submittedName>
</protein>
<dbReference type="EMBL" id="CP045096">
    <property type="protein sequence ID" value="QFQ95657.1"/>
    <property type="molecule type" value="Genomic_DNA"/>
</dbReference>
<organism evidence="2 3">
    <name type="scientific">Streptomyces phaeolivaceus</name>
    <dbReference type="NCBI Taxonomy" id="2653200"/>
    <lineage>
        <taxon>Bacteria</taxon>
        <taxon>Bacillati</taxon>
        <taxon>Actinomycetota</taxon>
        <taxon>Actinomycetes</taxon>
        <taxon>Kitasatosporales</taxon>
        <taxon>Streptomycetaceae</taxon>
        <taxon>Streptomyces</taxon>
    </lineage>
</organism>
<evidence type="ECO:0000313" key="3">
    <source>
        <dbReference type="Proteomes" id="UP000327294"/>
    </source>
</evidence>
<dbReference type="Pfam" id="PF08450">
    <property type="entry name" value="SGL"/>
    <property type="match status" value="1"/>
</dbReference>
<evidence type="ECO:0000313" key="2">
    <source>
        <dbReference type="EMBL" id="QFQ95657.1"/>
    </source>
</evidence>
<sequence length="352" mass="37228">MRASRAGHRPAQASEPEGIWIMKLPIALPAGLIAVALAAAPSAYANESSPFLAGKAPAVAATASAHPSQWPTTLPMPRGERPEGIVIKGSTAYVTSFADGTIYRFDLRTGERKVLTPATGVGSIGIMLDGKGRLFVAGGYGGDVRVIDSRSGNLLATYQLAKDTSTAVNDFAVLDGAIYVTDSLSPNLYKLPLGQHGELPEQSQVRTIPLEGMPYKGDGDQGWNANGITPTPDGKALLVIQTNTGTLFRVDPATGRATPVDVHGADMSWGDGMRLEGRTLYVVRNTPNKLSVLHLNKTGTEGRLAHEVTDPRFDTPTTVARHGNTLYLTNAHFYSADPANTDYAITAIPDPA</sequence>
<name>A0A5P8JZ22_9ACTN</name>